<comment type="caution">
    <text evidence="1">The sequence shown here is derived from an EMBL/GenBank/DDBJ whole genome shotgun (WGS) entry which is preliminary data.</text>
</comment>
<dbReference type="GO" id="GO:0043571">
    <property type="term" value="P:maintenance of CRISPR repeat elements"/>
    <property type="evidence" value="ECO:0007669"/>
    <property type="project" value="InterPro"/>
</dbReference>
<dbReference type="Pfam" id="PF09618">
    <property type="entry name" value="Cas_Csy4"/>
    <property type="match status" value="1"/>
</dbReference>
<dbReference type="Gene3D" id="3.30.70.2540">
    <property type="entry name" value="CRISPR-associated endoribonuclease Cas6/Csy4"/>
    <property type="match status" value="1"/>
</dbReference>
<evidence type="ECO:0000313" key="1">
    <source>
        <dbReference type="EMBL" id="OTQ53402.1"/>
    </source>
</evidence>
<organism evidence="1 2">
    <name type="scientific">Gilliamella apis</name>
    <dbReference type="NCBI Taxonomy" id="1970738"/>
    <lineage>
        <taxon>Bacteria</taxon>
        <taxon>Pseudomonadati</taxon>
        <taxon>Pseudomonadota</taxon>
        <taxon>Gammaproteobacteria</taxon>
        <taxon>Orbales</taxon>
        <taxon>Orbaceae</taxon>
        <taxon>Gilliamella</taxon>
    </lineage>
</organism>
<accession>A0A242NX36</accession>
<dbReference type="InterPro" id="IPR042564">
    <property type="entry name" value="CRISPR-Cas6/Csy4_sf"/>
</dbReference>
<proteinExistence type="predicted"/>
<dbReference type="CDD" id="cd09739">
    <property type="entry name" value="Cas6_I-F"/>
    <property type="match status" value="1"/>
</dbReference>
<dbReference type="GO" id="GO:0004519">
    <property type="term" value="F:endonuclease activity"/>
    <property type="evidence" value="ECO:0007669"/>
    <property type="project" value="InterPro"/>
</dbReference>
<dbReference type="EMBL" id="NASK01000060">
    <property type="protein sequence ID" value="OTQ53402.1"/>
    <property type="molecule type" value="Genomic_DNA"/>
</dbReference>
<protein>
    <submittedName>
        <fullName evidence="1">Type I-F CRISPR-associated endoribonuclease Cas6/Csy4</fullName>
    </submittedName>
</protein>
<dbReference type="RefSeq" id="WP_086319916.1">
    <property type="nucleotide sequence ID" value="NZ_NASK01000060.1"/>
</dbReference>
<dbReference type="AlphaFoldDB" id="A0A242NX36"/>
<sequence length="189" mass="21377">MLTHYFELRAIPQLEITETEVINQVMQSLHQVLVNHQGNIAVSFPCYNVHRTLGGIIRLFGDEAQLQQFRTALLQQTVINDYTLALPIASVPTSVKGYLRLIRVNPKGQSALRRAEKRLTAQGKWSAEVKSKMVEKWGSIHLNYPHLHFASKSTGQHFIMWLKQQKCATAVQGTFNSYGLSKTATVPDF</sequence>
<gene>
    <name evidence="1" type="ORF">B6D06_00985</name>
</gene>
<reference evidence="1 2" key="1">
    <citation type="submission" date="2017-03" db="EMBL/GenBank/DDBJ databases">
        <title>Comparative genomics of honeybee gut symbionts reveal geographically distinct and subgroup specific antibiotic resistance.</title>
        <authorList>
            <person name="Ludvigsen J."/>
            <person name="Porcellato D."/>
            <person name="Labee-Lund T.M."/>
            <person name="Amdam G.V."/>
            <person name="Rudi K."/>
        </authorList>
    </citation>
    <scope>NUCLEOTIDE SEQUENCE [LARGE SCALE GENOMIC DNA]</scope>
    <source>
        <strain evidence="1 2">A-4-12</strain>
    </source>
</reference>
<name>A0A242NX36_9GAMM</name>
<evidence type="ECO:0000313" key="2">
    <source>
        <dbReference type="Proteomes" id="UP000194968"/>
    </source>
</evidence>
<dbReference type="Proteomes" id="UP000194968">
    <property type="component" value="Unassembled WGS sequence"/>
</dbReference>
<dbReference type="NCBIfam" id="TIGR02563">
    <property type="entry name" value="cas_Csy4"/>
    <property type="match status" value="1"/>
</dbReference>
<dbReference type="InterPro" id="IPR013396">
    <property type="entry name" value="CRISPR-assoc_prot_Csy4"/>
</dbReference>
<dbReference type="OrthoDB" id="259831at2"/>